<dbReference type="GO" id="GO:0022857">
    <property type="term" value="F:transmembrane transporter activity"/>
    <property type="evidence" value="ECO:0007669"/>
    <property type="project" value="InterPro"/>
</dbReference>
<dbReference type="InterPro" id="IPR010290">
    <property type="entry name" value="TM_effector"/>
</dbReference>
<organism evidence="9 10">
    <name type="scientific">Nannocystis exedens</name>
    <dbReference type="NCBI Taxonomy" id="54"/>
    <lineage>
        <taxon>Bacteria</taxon>
        <taxon>Pseudomonadati</taxon>
        <taxon>Myxococcota</taxon>
        <taxon>Polyangia</taxon>
        <taxon>Nannocystales</taxon>
        <taxon>Nannocystaceae</taxon>
        <taxon>Nannocystis</taxon>
    </lineage>
</organism>
<evidence type="ECO:0000313" key="10">
    <source>
        <dbReference type="Proteomes" id="UP000199400"/>
    </source>
</evidence>
<feature type="transmembrane region" description="Helical" evidence="7">
    <location>
        <begin position="303"/>
        <end position="321"/>
    </location>
</feature>
<dbReference type="PANTHER" id="PTHR23513">
    <property type="entry name" value="INTEGRAL MEMBRANE EFFLUX PROTEIN-RELATED"/>
    <property type="match status" value="1"/>
</dbReference>
<feature type="transmembrane region" description="Helical" evidence="7">
    <location>
        <begin position="362"/>
        <end position="383"/>
    </location>
</feature>
<dbReference type="GO" id="GO:0005886">
    <property type="term" value="C:plasma membrane"/>
    <property type="evidence" value="ECO:0007669"/>
    <property type="project" value="UniProtKB-SubCell"/>
</dbReference>
<feature type="transmembrane region" description="Helical" evidence="7">
    <location>
        <begin position="121"/>
        <end position="141"/>
    </location>
</feature>
<evidence type="ECO:0000256" key="1">
    <source>
        <dbReference type="ARBA" id="ARBA00004651"/>
    </source>
</evidence>
<feature type="transmembrane region" description="Helical" evidence="7">
    <location>
        <begin position="240"/>
        <end position="261"/>
    </location>
</feature>
<comment type="subcellular location">
    <subcellularLocation>
        <location evidence="1">Cell membrane</location>
        <topology evidence="1">Multi-pass membrane protein</topology>
    </subcellularLocation>
</comment>
<dbReference type="AlphaFoldDB" id="A0A1I2GVH7"/>
<keyword evidence="10" id="KW-1185">Reference proteome</keyword>
<keyword evidence="3" id="KW-1003">Cell membrane</keyword>
<name>A0A1I2GVH7_9BACT</name>
<feature type="transmembrane region" description="Helical" evidence="7">
    <location>
        <begin position="94"/>
        <end position="115"/>
    </location>
</feature>
<gene>
    <name evidence="9" type="ORF">SAMN02745121_07535</name>
</gene>
<dbReference type="OrthoDB" id="9809918at2"/>
<evidence type="ECO:0000256" key="7">
    <source>
        <dbReference type="SAM" id="Phobius"/>
    </source>
</evidence>
<sequence>MATPPPADPPPASPAAPASAWAPLRHRVFRSLWLGALGSNIALWVQNAVGSWDMTSLATAPVYVALLQTMSGAPVLLVGLPAAAFADLFDRRRLLVGFAAWMAAVSLALAVLSFTGALGPVALLALTFALGLGAALSAPLWQSVLPSQVAAGELASAVTLGGVAVNIARAVGPAIGGVGVALAGSGAVYAFNACVFVLVVVQVVRWRPARRPPPQTPERVVGAIVAGLRFAVHAPVLRAVIARAAAFIVCGSALWALLPVIARRELHMGPLRFGALLGCVGAGALLGAAVMPWLRARWGPDRLTVAATLVYAATMLVLGHVRSEALLYLAMLATGVAWISIMSSLNVAAASAAPGWVHARALGFYLLVFQGGLALGSLAWGTLAGPLGSAHTLTVAAAGVALGALGAVRWHLGDARREAVAPWAAWPEPMVLGTDLDHRAGPVLIVRRHRVAAPHRAEFLQLCRELENLRRRDGASDWSIYEDLAARDVFVETFALGSWSEHLRQHARAVVADQALLTRLAALSEDAGVVHLVDARALAAARARGAHLEPPHLEPGVTSSHSP</sequence>
<dbReference type="Gene3D" id="1.20.1250.20">
    <property type="entry name" value="MFS general substrate transporter like domains"/>
    <property type="match status" value="1"/>
</dbReference>
<dbReference type="InterPro" id="IPR036259">
    <property type="entry name" value="MFS_trans_sf"/>
</dbReference>
<feature type="transmembrane region" description="Helical" evidence="7">
    <location>
        <begin position="273"/>
        <end position="291"/>
    </location>
</feature>
<keyword evidence="2" id="KW-0813">Transport</keyword>
<dbReference type="RefSeq" id="WP_096331844.1">
    <property type="nucleotide sequence ID" value="NZ_FOMX01000035.1"/>
</dbReference>
<evidence type="ECO:0000256" key="3">
    <source>
        <dbReference type="ARBA" id="ARBA00022475"/>
    </source>
</evidence>
<feature type="transmembrane region" description="Helical" evidence="7">
    <location>
        <begin position="62"/>
        <end position="82"/>
    </location>
</feature>
<dbReference type="PROSITE" id="PS50850">
    <property type="entry name" value="MFS"/>
    <property type="match status" value="1"/>
</dbReference>
<accession>A0A1I2GVH7</accession>
<feature type="transmembrane region" description="Helical" evidence="7">
    <location>
        <begin position="178"/>
        <end position="201"/>
    </location>
</feature>
<dbReference type="PANTHER" id="PTHR23513:SF11">
    <property type="entry name" value="STAPHYLOFERRIN A TRANSPORTER"/>
    <property type="match status" value="1"/>
</dbReference>
<feature type="transmembrane region" description="Helical" evidence="7">
    <location>
        <begin position="389"/>
        <end position="408"/>
    </location>
</feature>
<dbReference type="SUPFAM" id="SSF103473">
    <property type="entry name" value="MFS general substrate transporter"/>
    <property type="match status" value="1"/>
</dbReference>
<evidence type="ECO:0000256" key="6">
    <source>
        <dbReference type="ARBA" id="ARBA00023136"/>
    </source>
</evidence>
<keyword evidence="4 7" id="KW-0812">Transmembrane</keyword>
<dbReference type="InterPro" id="IPR020846">
    <property type="entry name" value="MFS_dom"/>
</dbReference>
<proteinExistence type="predicted"/>
<evidence type="ECO:0000256" key="5">
    <source>
        <dbReference type="ARBA" id="ARBA00022989"/>
    </source>
</evidence>
<feature type="domain" description="Major facilitator superfamily (MFS) profile" evidence="8">
    <location>
        <begin position="28"/>
        <end position="415"/>
    </location>
</feature>
<reference evidence="10" key="1">
    <citation type="submission" date="2016-10" db="EMBL/GenBank/DDBJ databases">
        <authorList>
            <person name="Varghese N."/>
            <person name="Submissions S."/>
        </authorList>
    </citation>
    <scope>NUCLEOTIDE SEQUENCE [LARGE SCALE GENOMIC DNA]</scope>
    <source>
        <strain evidence="10">ATCC 25963</strain>
    </source>
</reference>
<dbReference type="CDD" id="cd06173">
    <property type="entry name" value="MFS_MefA_like"/>
    <property type="match status" value="1"/>
</dbReference>
<dbReference type="Proteomes" id="UP000199400">
    <property type="component" value="Unassembled WGS sequence"/>
</dbReference>
<evidence type="ECO:0000259" key="8">
    <source>
        <dbReference type="PROSITE" id="PS50850"/>
    </source>
</evidence>
<feature type="transmembrane region" description="Helical" evidence="7">
    <location>
        <begin position="32"/>
        <end position="50"/>
    </location>
</feature>
<evidence type="ECO:0000313" key="9">
    <source>
        <dbReference type="EMBL" id="SFF21218.1"/>
    </source>
</evidence>
<keyword evidence="5 7" id="KW-1133">Transmembrane helix</keyword>
<evidence type="ECO:0000256" key="2">
    <source>
        <dbReference type="ARBA" id="ARBA00022448"/>
    </source>
</evidence>
<evidence type="ECO:0000256" key="4">
    <source>
        <dbReference type="ARBA" id="ARBA00022692"/>
    </source>
</evidence>
<dbReference type="Pfam" id="PF05977">
    <property type="entry name" value="MFS_3"/>
    <property type="match status" value="1"/>
</dbReference>
<dbReference type="EMBL" id="FOMX01000035">
    <property type="protein sequence ID" value="SFF21218.1"/>
    <property type="molecule type" value="Genomic_DNA"/>
</dbReference>
<dbReference type="STRING" id="54.SAMN02745121_07535"/>
<protein>
    <submittedName>
        <fullName evidence="9">Predicted arabinose efflux permease, MFS family</fullName>
    </submittedName>
</protein>
<feature type="transmembrane region" description="Helical" evidence="7">
    <location>
        <begin position="327"/>
        <end position="350"/>
    </location>
</feature>
<keyword evidence="6 7" id="KW-0472">Membrane</keyword>